<keyword evidence="3" id="KW-0731">Sigma factor</keyword>
<keyword evidence="4" id="KW-0238">DNA-binding</keyword>
<dbReference type="GO" id="GO:0006352">
    <property type="term" value="P:DNA-templated transcription initiation"/>
    <property type="evidence" value="ECO:0007669"/>
    <property type="project" value="InterPro"/>
</dbReference>
<evidence type="ECO:0000256" key="4">
    <source>
        <dbReference type="ARBA" id="ARBA00023125"/>
    </source>
</evidence>
<gene>
    <name evidence="8" type="ORF">SAMN04244570_2173</name>
</gene>
<evidence type="ECO:0000256" key="5">
    <source>
        <dbReference type="ARBA" id="ARBA00023163"/>
    </source>
</evidence>
<organism evidence="8 9">
    <name type="scientific">Sporosarcina newyorkensis</name>
    <dbReference type="NCBI Taxonomy" id="759851"/>
    <lineage>
        <taxon>Bacteria</taxon>
        <taxon>Bacillati</taxon>
        <taxon>Bacillota</taxon>
        <taxon>Bacilli</taxon>
        <taxon>Bacillales</taxon>
        <taxon>Caryophanaceae</taxon>
        <taxon>Sporosarcina</taxon>
    </lineage>
</organism>
<keyword evidence="2" id="KW-0805">Transcription regulation</keyword>
<dbReference type="Gene3D" id="1.10.1740.10">
    <property type="match status" value="1"/>
</dbReference>
<evidence type="ECO:0000313" key="8">
    <source>
        <dbReference type="EMBL" id="SKA98788.1"/>
    </source>
</evidence>
<dbReference type="Gene3D" id="1.10.10.10">
    <property type="entry name" value="Winged helix-like DNA-binding domain superfamily/Winged helix DNA-binding domain"/>
    <property type="match status" value="1"/>
</dbReference>
<keyword evidence="5" id="KW-0804">Transcription</keyword>
<evidence type="ECO:0000259" key="7">
    <source>
        <dbReference type="Pfam" id="PF08281"/>
    </source>
</evidence>
<dbReference type="GO" id="GO:0003677">
    <property type="term" value="F:DNA binding"/>
    <property type="evidence" value="ECO:0007669"/>
    <property type="project" value="UniProtKB-KW"/>
</dbReference>
<dbReference type="Pfam" id="PF04542">
    <property type="entry name" value="Sigma70_r2"/>
    <property type="match status" value="1"/>
</dbReference>
<dbReference type="InterPro" id="IPR013325">
    <property type="entry name" value="RNA_pol_sigma_r2"/>
</dbReference>
<sequence length="189" mass="21929">MKSTEKNFIRRLKRKKEDAIEYVVDTYLPIVKAVVYKVLGPLQTDADIDECISDVFLSVWENGDQFEGGPADFKKWICMVAKYKAIDQYRRVGKKRNREQGMDNMPFVSETNITGIVLAKEEQEELLVAMSKLNEMDRDIFTMKYFLDMSNGEIAESLCVTKAAVDNRLYRGKKQLSVLIKGEWEEEYI</sequence>
<protein>
    <submittedName>
        <fullName evidence="8">RNA polymerase sigma-70 factor, ECF subfamily</fullName>
    </submittedName>
</protein>
<dbReference type="InterPro" id="IPR014284">
    <property type="entry name" value="RNA_pol_sigma-70_dom"/>
</dbReference>
<keyword evidence="9" id="KW-1185">Reference proteome</keyword>
<dbReference type="PANTHER" id="PTHR43133">
    <property type="entry name" value="RNA POLYMERASE ECF-TYPE SIGMA FACTO"/>
    <property type="match status" value="1"/>
</dbReference>
<dbReference type="SUPFAM" id="SSF88659">
    <property type="entry name" value="Sigma3 and sigma4 domains of RNA polymerase sigma factors"/>
    <property type="match status" value="1"/>
</dbReference>
<evidence type="ECO:0000256" key="1">
    <source>
        <dbReference type="ARBA" id="ARBA00010641"/>
    </source>
</evidence>
<evidence type="ECO:0000256" key="3">
    <source>
        <dbReference type="ARBA" id="ARBA00023082"/>
    </source>
</evidence>
<dbReference type="Pfam" id="PF08281">
    <property type="entry name" value="Sigma70_r4_2"/>
    <property type="match status" value="1"/>
</dbReference>
<evidence type="ECO:0000313" key="9">
    <source>
        <dbReference type="Proteomes" id="UP000190042"/>
    </source>
</evidence>
<dbReference type="InterPro" id="IPR039425">
    <property type="entry name" value="RNA_pol_sigma-70-like"/>
</dbReference>
<comment type="similarity">
    <text evidence="1">Belongs to the sigma-70 factor family. ECF subfamily.</text>
</comment>
<accession>A0A1T4YBA2</accession>
<dbReference type="CDD" id="cd06171">
    <property type="entry name" value="Sigma70_r4"/>
    <property type="match status" value="1"/>
</dbReference>
<dbReference type="Proteomes" id="UP000190042">
    <property type="component" value="Unassembled WGS sequence"/>
</dbReference>
<dbReference type="InterPro" id="IPR036388">
    <property type="entry name" value="WH-like_DNA-bd_sf"/>
</dbReference>
<feature type="domain" description="RNA polymerase sigma-70 region 2" evidence="6">
    <location>
        <begin position="24"/>
        <end position="92"/>
    </location>
</feature>
<dbReference type="NCBIfam" id="TIGR02937">
    <property type="entry name" value="sigma70-ECF"/>
    <property type="match status" value="1"/>
</dbReference>
<feature type="domain" description="RNA polymerase sigma factor 70 region 4 type 2" evidence="7">
    <location>
        <begin position="124"/>
        <end position="176"/>
    </location>
</feature>
<dbReference type="InterPro" id="IPR013324">
    <property type="entry name" value="RNA_pol_sigma_r3/r4-like"/>
</dbReference>
<dbReference type="AlphaFoldDB" id="A0A1T4YBA2"/>
<evidence type="ECO:0000259" key="6">
    <source>
        <dbReference type="Pfam" id="PF04542"/>
    </source>
</evidence>
<proteinExistence type="inferred from homology"/>
<evidence type="ECO:0000256" key="2">
    <source>
        <dbReference type="ARBA" id="ARBA00023015"/>
    </source>
</evidence>
<dbReference type="SUPFAM" id="SSF88946">
    <property type="entry name" value="Sigma2 domain of RNA polymerase sigma factors"/>
    <property type="match status" value="1"/>
</dbReference>
<dbReference type="PANTHER" id="PTHR43133:SF8">
    <property type="entry name" value="RNA POLYMERASE SIGMA FACTOR HI_1459-RELATED"/>
    <property type="match status" value="1"/>
</dbReference>
<dbReference type="InterPro" id="IPR007627">
    <property type="entry name" value="RNA_pol_sigma70_r2"/>
</dbReference>
<dbReference type="EMBL" id="FUYJ01000003">
    <property type="protein sequence ID" value="SKA98788.1"/>
    <property type="molecule type" value="Genomic_DNA"/>
</dbReference>
<name>A0A1T4YBA2_9BACL</name>
<dbReference type="GO" id="GO:0016987">
    <property type="term" value="F:sigma factor activity"/>
    <property type="evidence" value="ECO:0007669"/>
    <property type="project" value="UniProtKB-KW"/>
</dbReference>
<dbReference type="InterPro" id="IPR013249">
    <property type="entry name" value="RNA_pol_sigma70_r4_t2"/>
</dbReference>
<reference evidence="9" key="1">
    <citation type="submission" date="2017-02" db="EMBL/GenBank/DDBJ databases">
        <authorList>
            <person name="Varghese N."/>
            <person name="Submissions S."/>
        </authorList>
    </citation>
    <scope>NUCLEOTIDE SEQUENCE [LARGE SCALE GENOMIC DNA]</scope>
    <source>
        <strain evidence="9">DSM 23966</strain>
    </source>
</reference>
<dbReference type="RefSeq" id="WP_078817620.1">
    <property type="nucleotide sequence ID" value="NZ_FUYJ01000003.1"/>
</dbReference>